<sequence length="257" mass="29069">MTTDWVTLWPNDQLFLSDTYQLVWFDETSDKVEHKHFSYQTSSNLLTIPRSYLSFVDNRLPMCINHKGNVYIKVGTGGDAYYQKFGDLDVSNFNDDFLAQDAHFVFNNVVIGDDNDAGKTEKLLSLKRKVEVLQSEILSSREHSDSVISKLKSDLAQAKTNYFVKVEPGLVLGYGKAGGELARTVVAIVSTKLVVLGERYIRDSRAWKQLGVLHNIKSGSKYVAYDFVEENGIMYTTYSIGRLKDLSVEELFSSVVF</sequence>
<dbReference type="EMBL" id="KX096038">
    <property type="protein sequence ID" value="AOW42051.1"/>
    <property type="molecule type" value="Genomic_RNA"/>
</dbReference>
<organism evidence="1">
    <name type="scientific">Tobacco rattle virus</name>
    <dbReference type="NCBI Taxonomy" id="12295"/>
    <lineage>
        <taxon>Viruses</taxon>
        <taxon>Riboviria</taxon>
        <taxon>Orthornavirae</taxon>
        <taxon>Kitrinoviricota</taxon>
        <taxon>Alsuviricetes</taxon>
        <taxon>Martellivirales</taxon>
        <taxon>Virgaviridae</taxon>
        <taxon>Tobravirus</taxon>
        <taxon>Tobravirus tabaci</taxon>
    </lineage>
</organism>
<proteinExistence type="predicted"/>
<dbReference type="Pfam" id="PF05271">
    <property type="entry name" value="Tobravirus_2B"/>
    <property type="match status" value="1"/>
</dbReference>
<dbReference type="InterPro" id="IPR007935">
    <property type="entry name" value="Tobravirus_2B"/>
</dbReference>
<name>A0A1D8QM79_9VIRU</name>
<evidence type="ECO:0000313" key="1">
    <source>
        <dbReference type="EMBL" id="AOW42051.1"/>
    </source>
</evidence>
<protein>
    <submittedName>
        <fullName evidence="1">2b protein</fullName>
    </submittedName>
</protein>
<reference evidence="1" key="1">
    <citation type="journal article" date="2016" name="Arch. Virol.">
        <title>Identification of internal poly(A) tracts (IPATs) of variable lengths in a novel tobacco rattle virus RNA2 in potatoes.</title>
        <authorList>
            <person name="Koenig R."/>
            <person name="Ziebell H."/>
            <person name="Hilbrich I."/>
            <person name="Lindner K."/>
        </authorList>
    </citation>
    <scope>NUCLEOTIDE SEQUENCE</scope>
    <source>
        <strain evidence="1">CeWF</strain>
    </source>
</reference>
<accession>A0A1D8QM79</accession>